<keyword evidence="4" id="KW-0482">Metalloprotease</keyword>
<dbReference type="FunFam" id="3.30.2290.10:FF:000003">
    <property type="entry name" value="Zinc-dependent protease, TldD/PmbA family"/>
    <property type="match status" value="1"/>
</dbReference>
<dbReference type="GO" id="GO:0006508">
    <property type="term" value="P:proteolysis"/>
    <property type="evidence" value="ECO:0007669"/>
    <property type="project" value="UniProtKB-KW"/>
</dbReference>
<keyword evidence="8" id="KW-1185">Reference proteome</keyword>
<dbReference type="AlphaFoldDB" id="A0A4R6PQD1"/>
<gene>
    <name evidence="7" type="ORF">DFR75_10159</name>
</gene>
<keyword evidence="2" id="KW-0645">Protease</keyword>
<dbReference type="GO" id="GO:0008237">
    <property type="term" value="F:metallopeptidase activity"/>
    <property type="evidence" value="ECO:0007669"/>
    <property type="project" value="UniProtKB-KW"/>
</dbReference>
<evidence type="ECO:0000259" key="6">
    <source>
        <dbReference type="Pfam" id="PF19289"/>
    </source>
</evidence>
<organism evidence="7 8">
    <name type="scientific">Nocardia ignorata</name>
    <dbReference type="NCBI Taxonomy" id="145285"/>
    <lineage>
        <taxon>Bacteria</taxon>
        <taxon>Bacillati</taxon>
        <taxon>Actinomycetota</taxon>
        <taxon>Actinomycetes</taxon>
        <taxon>Mycobacteriales</taxon>
        <taxon>Nocardiaceae</taxon>
        <taxon>Nocardia</taxon>
    </lineage>
</organism>
<sequence length="557" mass="59640">MAARRAPYGIRGFPGGRIGARASRLSLPRPGFHAGVGHVSVGAASVGAVSTTTSHEVDEEFRALGLATLAEAALSAARAAGAEHADLRVQRLVTQSIRLRDGRVEAVTDATELGLAVRVIVDGTWGFASHAALTSDTATEVARRAVTVARALRSLNRERVELADEPVYDDVSWVSAYDLDPFAVPTADKVALLQDYSGRLSSADGVDHVTASVLQVKEQTFYADTAGSSITQQRVRLHPELEAVTVDAASGVFETMRTLAAPAGRGWEYVTGADGTWDWADELARIPGWLAEKVKAPSVVAGPTDLVIDPTNLWLTIHESIGHATEYDRAIGYESAYAGTSFATPDKLGTLRYGTPVMHVTGDRTQVNGLATVGYDDEGVAGQRWDLVRDGVLVGYQLDRVFAPRLGLDRSNGCSYADSPHHVPIQRMANVSLQPDPDNDTSTAELISRVEDGLYVVGDKSWSIDMQRYNFQFTGQRFFRIRNGELAGQVRDVAYQATTTDFWGSMEAVGGPSTWQLGGAFNCGKAQPGQVAAVSHGCPSVLVRGVDILNTRTEGGQ</sequence>
<evidence type="ECO:0000256" key="2">
    <source>
        <dbReference type="ARBA" id="ARBA00022670"/>
    </source>
</evidence>
<dbReference type="InterPro" id="IPR002510">
    <property type="entry name" value="Metalloprtase-TldD/E_N"/>
</dbReference>
<feature type="domain" description="Metalloprotease TldD/E C-terminal" evidence="6">
    <location>
        <begin position="304"/>
        <end position="548"/>
    </location>
</feature>
<evidence type="ECO:0000313" key="7">
    <source>
        <dbReference type="EMBL" id="TDP40961.1"/>
    </source>
</evidence>
<dbReference type="InterPro" id="IPR045569">
    <property type="entry name" value="Metalloprtase-TldD/E_C"/>
</dbReference>
<dbReference type="InterPro" id="IPR051463">
    <property type="entry name" value="Peptidase_U62_metallo"/>
</dbReference>
<dbReference type="SUPFAM" id="SSF111283">
    <property type="entry name" value="Putative modulator of DNA gyrase, PmbA/TldD"/>
    <property type="match status" value="1"/>
</dbReference>
<dbReference type="PANTHER" id="PTHR30624">
    <property type="entry name" value="UNCHARACTERIZED PROTEIN TLDD AND PMBA"/>
    <property type="match status" value="1"/>
</dbReference>
<dbReference type="GO" id="GO:0005829">
    <property type="term" value="C:cytosol"/>
    <property type="evidence" value="ECO:0007669"/>
    <property type="project" value="TreeGrafter"/>
</dbReference>
<evidence type="ECO:0000256" key="4">
    <source>
        <dbReference type="ARBA" id="ARBA00023049"/>
    </source>
</evidence>
<dbReference type="InterPro" id="IPR036059">
    <property type="entry name" value="TldD/PmbA_sf"/>
</dbReference>
<reference evidence="7 8" key="1">
    <citation type="submission" date="2019-03" db="EMBL/GenBank/DDBJ databases">
        <title>Genomic Encyclopedia of Type Strains, Phase IV (KMG-IV): sequencing the most valuable type-strain genomes for metagenomic binning, comparative biology and taxonomic classification.</title>
        <authorList>
            <person name="Goeker M."/>
        </authorList>
    </citation>
    <scope>NUCLEOTIDE SEQUENCE [LARGE SCALE GENOMIC DNA]</scope>
    <source>
        <strain evidence="7 8">DSM 44496</strain>
    </source>
</reference>
<proteinExistence type="inferred from homology"/>
<dbReference type="Gene3D" id="3.30.2290.10">
    <property type="entry name" value="PmbA/TldD superfamily"/>
    <property type="match status" value="1"/>
</dbReference>
<accession>A0A4R6PQD1</accession>
<evidence type="ECO:0000259" key="5">
    <source>
        <dbReference type="Pfam" id="PF01523"/>
    </source>
</evidence>
<keyword evidence="3" id="KW-0378">Hydrolase</keyword>
<dbReference type="Pfam" id="PF01523">
    <property type="entry name" value="PmbA_TldD_1st"/>
    <property type="match status" value="1"/>
</dbReference>
<dbReference type="InterPro" id="IPR035068">
    <property type="entry name" value="TldD/PmbA_N"/>
</dbReference>
<dbReference type="PANTHER" id="PTHR30624:SF10">
    <property type="entry name" value="CONSERVED PROTEIN"/>
    <property type="match status" value="1"/>
</dbReference>
<feature type="domain" description="Metalloprotease TldD/E N-terminal" evidence="5">
    <location>
        <begin position="85"/>
        <end position="149"/>
    </location>
</feature>
<evidence type="ECO:0000256" key="1">
    <source>
        <dbReference type="ARBA" id="ARBA00005836"/>
    </source>
</evidence>
<comment type="similarity">
    <text evidence="1">Belongs to the peptidase U62 family.</text>
</comment>
<dbReference type="Pfam" id="PF19289">
    <property type="entry name" value="PmbA_TldD_3rd"/>
    <property type="match status" value="1"/>
</dbReference>
<dbReference type="Proteomes" id="UP000295087">
    <property type="component" value="Unassembled WGS sequence"/>
</dbReference>
<dbReference type="EMBL" id="SNXK01000001">
    <property type="protein sequence ID" value="TDP40961.1"/>
    <property type="molecule type" value="Genomic_DNA"/>
</dbReference>
<comment type="caution">
    <text evidence="7">The sequence shown here is derived from an EMBL/GenBank/DDBJ whole genome shotgun (WGS) entry which is preliminary data.</text>
</comment>
<evidence type="ECO:0000256" key="3">
    <source>
        <dbReference type="ARBA" id="ARBA00022801"/>
    </source>
</evidence>
<protein>
    <submittedName>
        <fullName evidence="7">TldD protein</fullName>
    </submittedName>
</protein>
<evidence type="ECO:0000313" key="8">
    <source>
        <dbReference type="Proteomes" id="UP000295087"/>
    </source>
</evidence>
<name>A0A4R6PQD1_NOCIG</name>